<comment type="caution">
    <text evidence="2">The sequence shown here is derived from an EMBL/GenBank/DDBJ whole genome shotgun (WGS) entry which is preliminary data.</text>
</comment>
<protein>
    <recommendedName>
        <fullName evidence="4">Lipoprotein</fullName>
    </recommendedName>
</protein>
<accession>A0ABT6KMZ4</accession>
<keyword evidence="3" id="KW-1185">Reference proteome</keyword>
<name>A0ABT6KMZ4_9MICO</name>
<keyword evidence="1" id="KW-0732">Signal</keyword>
<gene>
    <name evidence="2" type="ORF">M2152_001565</name>
</gene>
<evidence type="ECO:0000313" key="3">
    <source>
        <dbReference type="Proteomes" id="UP001160142"/>
    </source>
</evidence>
<feature type="signal peptide" evidence="1">
    <location>
        <begin position="1"/>
        <end position="24"/>
    </location>
</feature>
<reference evidence="2 3" key="1">
    <citation type="submission" date="2023-04" db="EMBL/GenBank/DDBJ databases">
        <title>Genome Encyclopedia of Bacteria and Archaea VI: Functional Genomics of Type Strains.</title>
        <authorList>
            <person name="Whitman W."/>
        </authorList>
    </citation>
    <scope>NUCLEOTIDE SEQUENCE [LARGE SCALE GENOMIC DNA]</scope>
    <source>
        <strain evidence="2 3">SG_E_30_P1</strain>
    </source>
</reference>
<feature type="chain" id="PRO_5047412960" description="Lipoprotein" evidence="1">
    <location>
        <begin position="25"/>
        <end position="149"/>
    </location>
</feature>
<organism evidence="2 3">
    <name type="scientific">Antiquaquibacter oligotrophicus</name>
    <dbReference type="NCBI Taxonomy" id="2880260"/>
    <lineage>
        <taxon>Bacteria</taxon>
        <taxon>Bacillati</taxon>
        <taxon>Actinomycetota</taxon>
        <taxon>Actinomycetes</taxon>
        <taxon>Micrococcales</taxon>
        <taxon>Microbacteriaceae</taxon>
        <taxon>Antiquaquibacter</taxon>
    </lineage>
</organism>
<evidence type="ECO:0000256" key="1">
    <source>
        <dbReference type="SAM" id="SignalP"/>
    </source>
</evidence>
<proteinExistence type="predicted"/>
<dbReference type="PROSITE" id="PS51257">
    <property type="entry name" value="PROKAR_LIPOPROTEIN"/>
    <property type="match status" value="1"/>
</dbReference>
<dbReference type="Proteomes" id="UP001160142">
    <property type="component" value="Unassembled WGS sequence"/>
</dbReference>
<sequence length="149" mass="15883">MASARRLLAVAAAVALLSGCGALGSDVGEVTVSTATREPEYTPPPLDPSDFDLVVTREFTVDSVTVTCRAYLRAEGDEAASAYLAAYDASGIEPSLDQYTPEDLEARRAQGVTDHQLLFMLVTDRITEDFKAAGLLTTSVSMEGETRCE</sequence>
<evidence type="ECO:0000313" key="2">
    <source>
        <dbReference type="EMBL" id="MDH6181383.1"/>
    </source>
</evidence>
<evidence type="ECO:0008006" key="4">
    <source>
        <dbReference type="Google" id="ProtNLM"/>
    </source>
</evidence>
<dbReference type="EMBL" id="JARXVQ010000001">
    <property type="protein sequence ID" value="MDH6181383.1"/>
    <property type="molecule type" value="Genomic_DNA"/>
</dbReference>
<dbReference type="RefSeq" id="WP_322133700.1">
    <property type="nucleotide sequence ID" value="NZ_CP085036.1"/>
</dbReference>